<comment type="caution">
    <text evidence="2">The sequence shown here is derived from an EMBL/GenBank/DDBJ whole genome shotgun (WGS) entry which is preliminary data.</text>
</comment>
<evidence type="ECO:0000313" key="2">
    <source>
        <dbReference type="EMBL" id="OAE21067.1"/>
    </source>
</evidence>
<dbReference type="AlphaFoldDB" id="A0A176VKI8"/>
<evidence type="ECO:0000313" key="3">
    <source>
        <dbReference type="Proteomes" id="UP000077202"/>
    </source>
</evidence>
<sequence length="151" mass="16807">MGFHHGSSTCCCSTRTREKWEHRTRSMMTHSARLLSNDVDPAPIAEQTLIRGLSRNTGIRTSGIRFHYERQIQSIQNITSEVLLAQDRSAAAQSAMGPAGQQCNWNQEAEAEAGGESFRVPPEVEDLVMHSEREADSPTSRTFVDSAMRKS</sequence>
<accession>A0A176VKI8</accession>
<keyword evidence="3" id="KW-1185">Reference proteome</keyword>
<proteinExistence type="predicted"/>
<reference evidence="2" key="1">
    <citation type="submission" date="2016-03" db="EMBL/GenBank/DDBJ databases">
        <title>Mechanisms controlling the formation of the plant cell surface in tip-growing cells are functionally conserved among land plants.</title>
        <authorList>
            <person name="Honkanen S."/>
            <person name="Jones V.A."/>
            <person name="Morieri G."/>
            <person name="Champion C."/>
            <person name="Hetherington A.J."/>
            <person name="Kelly S."/>
            <person name="Saint-Marcoux D."/>
            <person name="Proust H."/>
            <person name="Prescott H."/>
            <person name="Dolan L."/>
        </authorList>
    </citation>
    <scope>NUCLEOTIDE SEQUENCE [LARGE SCALE GENOMIC DNA]</scope>
    <source>
        <tissue evidence="2">Whole gametophyte</tissue>
    </source>
</reference>
<feature type="region of interest" description="Disordered" evidence="1">
    <location>
        <begin position="95"/>
        <end position="151"/>
    </location>
</feature>
<organism evidence="2 3">
    <name type="scientific">Marchantia polymorpha subsp. ruderalis</name>
    <dbReference type="NCBI Taxonomy" id="1480154"/>
    <lineage>
        <taxon>Eukaryota</taxon>
        <taxon>Viridiplantae</taxon>
        <taxon>Streptophyta</taxon>
        <taxon>Embryophyta</taxon>
        <taxon>Marchantiophyta</taxon>
        <taxon>Marchantiopsida</taxon>
        <taxon>Marchantiidae</taxon>
        <taxon>Marchantiales</taxon>
        <taxon>Marchantiaceae</taxon>
        <taxon>Marchantia</taxon>
    </lineage>
</organism>
<name>A0A176VKI8_MARPO</name>
<protein>
    <submittedName>
        <fullName evidence="2">Uncharacterized protein</fullName>
    </submittedName>
</protein>
<gene>
    <name evidence="2" type="ORF">AXG93_421s1170</name>
</gene>
<dbReference type="EMBL" id="LVLJ01003531">
    <property type="protein sequence ID" value="OAE21067.1"/>
    <property type="molecule type" value="Genomic_DNA"/>
</dbReference>
<evidence type="ECO:0000256" key="1">
    <source>
        <dbReference type="SAM" id="MobiDB-lite"/>
    </source>
</evidence>
<dbReference type="Proteomes" id="UP000077202">
    <property type="component" value="Unassembled WGS sequence"/>
</dbReference>
<feature type="compositionally biased region" description="Basic and acidic residues" evidence="1">
    <location>
        <begin position="127"/>
        <end position="136"/>
    </location>
</feature>